<gene>
    <name evidence="3" type="ORF">F4694_002670</name>
</gene>
<evidence type="ECO:0000256" key="2">
    <source>
        <dbReference type="ARBA" id="ARBA00022679"/>
    </source>
</evidence>
<dbReference type="GO" id="GO:0016757">
    <property type="term" value="F:glycosyltransferase activity"/>
    <property type="evidence" value="ECO:0007669"/>
    <property type="project" value="UniProtKB-KW"/>
</dbReference>
<dbReference type="Proteomes" id="UP000548423">
    <property type="component" value="Unassembled WGS sequence"/>
</dbReference>
<keyword evidence="1" id="KW-0328">Glycosyltransferase</keyword>
<dbReference type="EMBL" id="JACCBX010000005">
    <property type="protein sequence ID" value="NYE05895.1"/>
    <property type="molecule type" value="Genomic_DNA"/>
</dbReference>
<dbReference type="Pfam" id="PF05637">
    <property type="entry name" value="Glyco_transf_34"/>
    <property type="match status" value="1"/>
</dbReference>
<reference evidence="4" key="1">
    <citation type="submission" date="2020-07" db="EMBL/GenBank/DDBJ databases">
        <authorList>
            <person name="Partida-Martinez L."/>
            <person name="Huntemann M."/>
            <person name="Clum A."/>
            <person name="Wang J."/>
            <person name="Palaniappan K."/>
            <person name="Ritter S."/>
            <person name="Chen I.-M."/>
            <person name="Stamatis D."/>
            <person name="Reddy T."/>
            <person name="O'Malley R."/>
            <person name="Daum C."/>
            <person name="Shapiro N."/>
            <person name="Ivanova N."/>
            <person name="Kyrpides N."/>
            <person name="Woyke T."/>
        </authorList>
    </citation>
    <scope>NUCLEOTIDE SEQUENCE [LARGE SCALE GENOMIC DNA]</scope>
    <source>
        <strain evidence="4">AT2.8</strain>
    </source>
</reference>
<comment type="caution">
    <text evidence="3">The sequence shown here is derived from an EMBL/GenBank/DDBJ whole genome shotgun (WGS) entry which is preliminary data.</text>
</comment>
<dbReference type="AlphaFoldDB" id="A0A852TD50"/>
<evidence type="ECO:0008006" key="5">
    <source>
        <dbReference type="Google" id="ProtNLM"/>
    </source>
</evidence>
<evidence type="ECO:0000313" key="4">
    <source>
        <dbReference type="Proteomes" id="UP000548423"/>
    </source>
</evidence>
<proteinExistence type="predicted"/>
<evidence type="ECO:0000313" key="3">
    <source>
        <dbReference type="EMBL" id="NYE05895.1"/>
    </source>
</evidence>
<dbReference type="GO" id="GO:0016020">
    <property type="term" value="C:membrane"/>
    <property type="evidence" value="ECO:0007669"/>
    <property type="project" value="InterPro"/>
</dbReference>
<sequence>MKILLNYADINFRKQQKLNSKTGLNVGGFDKVIEFNPELLGDEFYKEHGSFVANNKKGAGYWIWKPYLILKTLLEYSNEGDYIFYCDSGAMFINSVEYLIEALEKSNQEILLTEIPLLEYQWTKKECFIELGCEGDEYKNTNQIQGGFILIKNSRNTIRFFENFMNVCSNYKLISDVMDENINKDLLSHRHDQSLLSLLAKREKLEVFRDISQYGIRPWQYIKPDRDYCIRKYPNSTYPQIVNLFRRDNWRKVLVKEKIKDLIGARLRY</sequence>
<evidence type="ECO:0000256" key="1">
    <source>
        <dbReference type="ARBA" id="ARBA00022676"/>
    </source>
</evidence>
<dbReference type="InterPro" id="IPR008630">
    <property type="entry name" value="Glyco_trans_34"/>
</dbReference>
<accession>A0A852TD50</accession>
<protein>
    <recommendedName>
        <fullName evidence="5">Glycosyl transferase</fullName>
    </recommendedName>
</protein>
<reference evidence="4" key="2">
    <citation type="submission" date="2020-08" db="EMBL/GenBank/DDBJ databases">
        <title>The Agave Microbiome: Exploring the role of microbial communities in plant adaptations to desert environments.</title>
        <authorList>
            <person name="Partida-Martinez L.P."/>
        </authorList>
    </citation>
    <scope>NUCLEOTIDE SEQUENCE [LARGE SCALE GENOMIC DNA]</scope>
    <source>
        <strain evidence="4">AT2.8</strain>
    </source>
</reference>
<name>A0A852TD50_9BACI</name>
<keyword evidence="2" id="KW-0808">Transferase</keyword>
<organism evidence="3 4">
    <name type="scientific">Neobacillus niacini</name>
    <dbReference type="NCBI Taxonomy" id="86668"/>
    <lineage>
        <taxon>Bacteria</taxon>
        <taxon>Bacillati</taxon>
        <taxon>Bacillota</taxon>
        <taxon>Bacilli</taxon>
        <taxon>Bacillales</taxon>
        <taxon>Bacillaceae</taxon>
        <taxon>Neobacillus</taxon>
    </lineage>
</organism>